<dbReference type="GeneID" id="1474494"/>
<sequence length="149" mass="16644">MNTPLYTRCLRCGRALRDHKSKSRGYGPECWEKVRHALPPYRAPLSETKSLINPFDASASYLSILRKFSSHSCPSCGASLHSAEVHSYDHDNGINLSGFLLPQWVYITCPCCGVDISLHKLTRDSCGDLCKNYRQVSISEILGFYGEAV</sequence>
<dbReference type="AlphaFoldDB" id="Q8TMP8"/>
<dbReference type="EMBL" id="AE010299">
    <property type="protein sequence ID" value="AAM05986.1"/>
    <property type="molecule type" value="Genomic_DNA"/>
</dbReference>
<dbReference type="OrthoDB" id="137867at2157"/>
<dbReference type="Pfam" id="PF19474">
    <property type="entry name" value="DUF6011"/>
    <property type="match status" value="1"/>
</dbReference>
<evidence type="ECO:0000313" key="1">
    <source>
        <dbReference type="EMBL" id="AAM05986.1"/>
    </source>
</evidence>
<proteinExistence type="predicted"/>
<dbReference type="EnsemblBacteria" id="AAM05986">
    <property type="protein sequence ID" value="AAM05986"/>
    <property type="gene ID" value="MA_2605"/>
</dbReference>
<dbReference type="STRING" id="188937.MA_2605"/>
<dbReference type="RefSeq" id="WP_011022569.1">
    <property type="nucleotide sequence ID" value="NC_003552.1"/>
</dbReference>
<protein>
    <submittedName>
        <fullName evidence="1">Uncharacterized protein</fullName>
    </submittedName>
</protein>
<dbReference type="InterPro" id="IPR046053">
    <property type="entry name" value="DUF6011"/>
</dbReference>
<name>Q8TMP8_METAC</name>
<dbReference type="HOGENOM" id="CLU_1801729_0_0_2"/>
<evidence type="ECO:0000313" key="2">
    <source>
        <dbReference type="Proteomes" id="UP000002487"/>
    </source>
</evidence>
<dbReference type="Proteomes" id="UP000002487">
    <property type="component" value="Chromosome"/>
</dbReference>
<keyword evidence="2" id="KW-1185">Reference proteome</keyword>
<dbReference type="InParanoid" id="Q8TMP8"/>
<reference evidence="1 2" key="1">
    <citation type="journal article" date="2002" name="Genome Res.">
        <title>The genome of Methanosarcina acetivorans reveals extensive metabolic and physiological diversity.</title>
        <authorList>
            <person name="Galagan J.E."/>
            <person name="Nusbaum C."/>
            <person name="Roy A."/>
            <person name="Endrizzi M.G."/>
            <person name="Macdonald P."/>
            <person name="FitzHugh W."/>
            <person name="Calvo S."/>
            <person name="Engels R."/>
            <person name="Smirnov S."/>
            <person name="Atnoor D."/>
            <person name="Brown A."/>
            <person name="Allen N."/>
            <person name="Naylor J."/>
            <person name="Stange-Thomann N."/>
            <person name="DeArellano K."/>
            <person name="Johnson R."/>
            <person name="Linton L."/>
            <person name="McEwan P."/>
            <person name="McKernan K."/>
            <person name="Talamas J."/>
            <person name="Tirrell A."/>
            <person name="Ye W."/>
            <person name="Zimmer A."/>
            <person name="Barber R.D."/>
            <person name="Cann I."/>
            <person name="Graham D.E."/>
            <person name="Grahame D.A."/>
            <person name="Guss A."/>
            <person name="Hedderich R."/>
            <person name="Ingram-Smith C."/>
            <person name="Kuettner C.H."/>
            <person name="Krzycki J.A."/>
            <person name="Leigh J.A."/>
            <person name="Li W."/>
            <person name="Liu J."/>
            <person name="Mukhopadhyay B."/>
            <person name="Reeve J.N."/>
            <person name="Smith K."/>
            <person name="Springer T.A."/>
            <person name="Umayam L.A."/>
            <person name="White O."/>
            <person name="White R.H."/>
            <person name="de Macario E.C."/>
            <person name="Ferry J.G."/>
            <person name="Jarrell K.F."/>
            <person name="Jing H."/>
            <person name="Macario A.J.L."/>
            <person name="Paulsen I."/>
            <person name="Pritchett M."/>
            <person name="Sowers K.R."/>
            <person name="Swanson R.V."/>
            <person name="Zinder S.H."/>
            <person name="Lander E."/>
            <person name="Metcalf W.W."/>
            <person name="Birren B."/>
        </authorList>
    </citation>
    <scope>NUCLEOTIDE SEQUENCE [LARGE SCALE GENOMIC DNA]</scope>
    <source>
        <strain evidence="2">ATCC 35395 / DSM 2834 / JCM 12185 / C2A</strain>
    </source>
</reference>
<accession>Q8TMP8</accession>
<organism evidence="1 2">
    <name type="scientific">Methanosarcina acetivorans (strain ATCC 35395 / DSM 2834 / JCM 12185 / C2A)</name>
    <dbReference type="NCBI Taxonomy" id="188937"/>
    <lineage>
        <taxon>Archaea</taxon>
        <taxon>Methanobacteriati</taxon>
        <taxon>Methanobacteriota</taxon>
        <taxon>Stenosarchaea group</taxon>
        <taxon>Methanomicrobia</taxon>
        <taxon>Methanosarcinales</taxon>
        <taxon>Methanosarcinaceae</taxon>
        <taxon>Methanosarcina</taxon>
    </lineage>
</organism>
<dbReference type="KEGG" id="mac:MA_2605"/>
<gene>
    <name evidence="1" type="ordered locus">MA_2605</name>
</gene>